<evidence type="ECO:0000256" key="2">
    <source>
        <dbReference type="SAM" id="SignalP"/>
    </source>
</evidence>
<dbReference type="SUPFAM" id="SSF54534">
    <property type="entry name" value="FKBP-like"/>
    <property type="match status" value="2"/>
</dbReference>
<dbReference type="AlphaFoldDB" id="A0A1T5HLU1"/>
<dbReference type="PANTHER" id="PTHR47245">
    <property type="entry name" value="PEPTIDYLPROLYL ISOMERASE"/>
    <property type="match status" value="1"/>
</dbReference>
<keyword evidence="1 4" id="KW-0413">Isomerase</keyword>
<evidence type="ECO:0000259" key="3">
    <source>
        <dbReference type="PROSITE" id="PS50198"/>
    </source>
</evidence>
<name>A0A1T5HLU1_9BACT</name>
<organism evidence="4 5">
    <name type="scientific">Alkalitalea saponilacus</name>
    <dbReference type="NCBI Taxonomy" id="889453"/>
    <lineage>
        <taxon>Bacteria</taxon>
        <taxon>Pseudomonadati</taxon>
        <taxon>Bacteroidota</taxon>
        <taxon>Bacteroidia</taxon>
        <taxon>Marinilabiliales</taxon>
        <taxon>Marinilabiliaceae</taxon>
        <taxon>Alkalitalea</taxon>
    </lineage>
</organism>
<dbReference type="InterPro" id="IPR046357">
    <property type="entry name" value="PPIase_dom_sf"/>
</dbReference>
<dbReference type="EMBL" id="FUYV01000014">
    <property type="protein sequence ID" value="SKC21607.1"/>
    <property type="molecule type" value="Genomic_DNA"/>
</dbReference>
<dbReference type="Pfam" id="PF13616">
    <property type="entry name" value="Rotamase_3"/>
    <property type="match status" value="1"/>
</dbReference>
<dbReference type="Pfam" id="PF00639">
    <property type="entry name" value="Rotamase"/>
    <property type="match status" value="1"/>
</dbReference>
<feature type="domain" description="PpiC" evidence="3">
    <location>
        <begin position="118"/>
        <end position="220"/>
    </location>
</feature>
<protein>
    <submittedName>
        <fullName evidence="4">Peptidyl-prolyl cis-trans isomerase SurA</fullName>
    </submittedName>
</protein>
<dbReference type="InterPro" id="IPR000297">
    <property type="entry name" value="PPIase_PpiC"/>
</dbReference>
<dbReference type="STRING" id="889453.SAMN03080601_02450"/>
<dbReference type="Proteomes" id="UP000191055">
    <property type="component" value="Unassembled WGS sequence"/>
</dbReference>
<dbReference type="GO" id="GO:0003755">
    <property type="term" value="F:peptidyl-prolyl cis-trans isomerase activity"/>
    <property type="evidence" value="ECO:0007669"/>
    <property type="project" value="UniProtKB-KW"/>
</dbReference>
<dbReference type="KEGG" id="asx:CDL62_01075"/>
<dbReference type="Gene3D" id="3.10.50.40">
    <property type="match status" value="2"/>
</dbReference>
<feature type="domain" description="PpiC" evidence="3">
    <location>
        <begin position="225"/>
        <end position="328"/>
    </location>
</feature>
<gene>
    <name evidence="4" type="ORF">SAMN03080601_02450</name>
</gene>
<evidence type="ECO:0000313" key="5">
    <source>
        <dbReference type="Proteomes" id="UP000191055"/>
    </source>
</evidence>
<feature type="signal peptide" evidence="2">
    <location>
        <begin position="1"/>
        <end position="22"/>
    </location>
</feature>
<dbReference type="InterPro" id="IPR050245">
    <property type="entry name" value="PrsA_foldase"/>
</dbReference>
<dbReference type="PANTHER" id="PTHR47245:SF2">
    <property type="entry name" value="PEPTIDYL-PROLYL CIS-TRANS ISOMERASE HP_0175-RELATED"/>
    <property type="match status" value="1"/>
</dbReference>
<dbReference type="RefSeq" id="WP_079558157.1">
    <property type="nucleotide sequence ID" value="NZ_CP021904.1"/>
</dbReference>
<keyword evidence="2" id="KW-0732">Signal</keyword>
<sequence length="646" mass="74585">MKRIACLFSGLFFMLVVSLSQGNETILQIGEHEFSEGEFWHVYNKNKHLPNFTETPLEFADRFIDYKLKVVEAIHQGLDTTASFKREFNQYAEDLKASFLIDSAALENKARQAFVHMQGIVNASHILIRVEETATPSDTVKAWNKINDMRNRVIAGENFGDLATRYSEDPSAVNNQGKLGYFSAFRMVYPFEKAAFATPVGEVSNIIRTNFGYHIIKVHEKIPNPGRIRVAHIMKMFPRNASDEVKAGFKTEIDSIYQVLRGGESFAQLAANYSDDQNSANNGGEMRPFTLQEMVPEFAFAAFALENDGDFSEPILTDFGWHIIKRLEVSPIGDYASNRNNIMNMMRRDGRNRTGEVSFVQQKRKESNFYLNQDLVNLMKSKARGETDNSSFFNSLSYNNSLSNNDDLLFSYFDKKMSLKEFVLSLKNHQTFNIQTGYNSVEKIMDELIHETIIAVERRDMAKNNPEYRYLINEYHDGLLIFEISNNEVWQNVGSDTIALQNHYRNNIDEFSTPYQLDGVICEVKTRRLLRRVNREINRQGRDFLVQILKDNSRSPDCYRCETDLFEFVSDATNPLNSEKLPEGNRFSKANGDLYWAGVILEPQPIPYREILGHVMSSYQRYKEKLWVIGLREKHEPEFNFNLLKN</sequence>
<evidence type="ECO:0000313" key="4">
    <source>
        <dbReference type="EMBL" id="SKC21607.1"/>
    </source>
</evidence>
<feature type="chain" id="PRO_5013115099" evidence="2">
    <location>
        <begin position="23"/>
        <end position="646"/>
    </location>
</feature>
<accession>A0A1T5HLU1</accession>
<evidence type="ECO:0000256" key="1">
    <source>
        <dbReference type="PROSITE-ProRule" id="PRU00278"/>
    </source>
</evidence>
<keyword evidence="5" id="KW-1185">Reference proteome</keyword>
<proteinExistence type="predicted"/>
<dbReference type="PROSITE" id="PS50198">
    <property type="entry name" value="PPIC_PPIASE_2"/>
    <property type="match status" value="2"/>
</dbReference>
<reference evidence="4 5" key="1">
    <citation type="submission" date="2017-02" db="EMBL/GenBank/DDBJ databases">
        <authorList>
            <person name="Peterson S.W."/>
        </authorList>
    </citation>
    <scope>NUCLEOTIDE SEQUENCE [LARGE SCALE GENOMIC DNA]</scope>
    <source>
        <strain evidence="4 5">DSM 24412</strain>
    </source>
</reference>
<dbReference type="OrthoDB" id="14196at2"/>
<keyword evidence="1" id="KW-0697">Rotamase</keyword>